<dbReference type="OrthoDB" id="3521097at2759"/>
<feature type="region of interest" description="Disordered" evidence="1">
    <location>
        <begin position="263"/>
        <end position="313"/>
    </location>
</feature>
<evidence type="ECO:0008006" key="4">
    <source>
        <dbReference type="Google" id="ProtNLM"/>
    </source>
</evidence>
<comment type="caution">
    <text evidence="2">The sequence shown here is derived from an EMBL/GenBank/DDBJ whole genome shotgun (WGS) entry which is preliminary data.</text>
</comment>
<keyword evidence="3" id="KW-1185">Reference proteome</keyword>
<evidence type="ECO:0000256" key="1">
    <source>
        <dbReference type="SAM" id="MobiDB-lite"/>
    </source>
</evidence>
<dbReference type="PANTHER" id="PTHR38166">
    <property type="entry name" value="C2H2-TYPE DOMAIN-CONTAINING PROTEIN-RELATED"/>
    <property type="match status" value="1"/>
</dbReference>
<dbReference type="EMBL" id="WIGM01000056">
    <property type="protein sequence ID" value="KAF6842894.1"/>
    <property type="molecule type" value="Genomic_DNA"/>
</dbReference>
<evidence type="ECO:0000313" key="2">
    <source>
        <dbReference type="EMBL" id="KAF6842894.1"/>
    </source>
</evidence>
<sequence length="376" mass="42346">AYNIKRAENDIRGVDDSSERELVRDFLAAGDRIIYKLYKLLKRAGRDLNDETNDGNKRRKSGGDNADEEDEGLCLACPYYKLDRFKHHDCLKYRLKRIKDVKQHLSRVHKQAHYCPSCGLEFDTQTEQMEHSRVQQCQIRELTVLEGISQDQRDALSSKVPRKLPIGEQWFVVWDIVFPDRKRPESPYVETQINEMLSNFREFWQERGPDIVTDHLRSRRELSYSLANEERSLASVHASTMHAAMGVLVDRFLESYAATSLARGASDNGSESVSGNPSAETTSTDEGVADVRSAPDDAAESQASSNNALPPRDLFVEDGRSFALRGQLVPPAGMYDGMAFPEDQQGWQNTGGFDVVGAWAADTTIPFGFFLGEDLI</sequence>
<name>A0A8H6U6V8_9PEZI</name>
<dbReference type="Proteomes" id="UP000639643">
    <property type="component" value="Unassembled WGS sequence"/>
</dbReference>
<protein>
    <recommendedName>
        <fullName evidence="4">C2H2-type domain-containing protein</fullName>
    </recommendedName>
</protein>
<proteinExistence type="predicted"/>
<dbReference type="AlphaFoldDB" id="A0A8H6U6V8"/>
<dbReference type="PANTHER" id="PTHR38166:SF1">
    <property type="entry name" value="C2H2-TYPE DOMAIN-CONTAINING PROTEIN"/>
    <property type="match status" value="1"/>
</dbReference>
<feature type="non-terminal residue" evidence="2">
    <location>
        <position position="376"/>
    </location>
</feature>
<evidence type="ECO:0000313" key="3">
    <source>
        <dbReference type="Proteomes" id="UP000639643"/>
    </source>
</evidence>
<reference evidence="2" key="1">
    <citation type="journal article" date="2020" name="Phytopathology">
        <title>Genome Sequence Resources of Colletotrichum truncatum, C. plurivorum, C. musicola, and C. sojae: Four Species Pathogenic to Soybean (Glycine max).</title>
        <authorList>
            <person name="Rogerio F."/>
            <person name="Boufleur T.R."/>
            <person name="Ciampi-Guillardi M."/>
            <person name="Sukno S.A."/>
            <person name="Thon M.R."/>
            <person name="Massola Junior N.S."/>
            <person name="Baroncelli R."/>
        </authorList>
    </citation>
    <scope>NUCLEOTIDE SEQUENCE</scope>
    <source>
        <strain evidence="2">LFN0074</strain>
    </source>
</reference>
<feature type="region of interest" description="Disordered" evidence="1">
    <location>
        <begin position="48"/>
        <end position="69"/>
    </location>
</feature>
<accession>A0A8H6U6V8</accession>
<gene>
    <name evidence="2" type="ORF">CMUS01_02625</name>
</gene>
<organism evidence="2 3">
    <name type="scientific">Colletotrichum musicola</name>
    <dbReference type="NCBI Taxonomy" id="2175873"/>
    <lineage>
        <taxon>Eukaryota</taxon>
        <taxon>Fungi</taxon>
        <taxon>Dikarya</taxon>
        <taxon>Ascomycota</taxon>
        <taxon>Pezizomycotina</taxon>
        <taxon>Sordariomycetes</taxon>
        <taxon>Hypocreomycetidae</taxon>
        <taxon>Glomerellales</taxon>
        <taxon>Glomerellaceae</taxon>
        <taxon>Colletotrichum</taxon>
        <taxon>Colletotrichum orchidearum species complex</taxon>
    </lineage>
</organism>
<feature type="compositionally biased region" description="Polar residues" evidence="1">
    <location>
        <begin position="267"/>
        <end position="285"/>
    </location>
</feature>